<reference evidence="1" key="1">
    <citation type="journal article" date="2020" name="Nature">
        <title>Giant virus diversity and host interactions through global metagenomics.</title>
        <authorList>
            <person name="Schulz F."/>
            <person name="Roux S."/>
            <person name="Paez-Espino D."/>
            <person name="Jungbluth S."/>
            <person name="Walsh D.A."/>
            <person name="Denef V.J."/>
            <person name="McMahon K.D."/>
            <person name="Konstantinidis K.T."/>
            <person name="Eloe-Fadrosh E.A."/>
            <person name="Kyrpides N.C."/>
            <person name="Woyke T."/>
        </authorList>
    </citation>
    <scope>NUCLEOTIDE SEQUENCE</scope>
    <source>
        <strain evidence="1">GVMAG-M-3300025880-56</strain>
    </source>
</reference>
<organism evidence="1">
    <name type="scientific">viral metagenome</name>
    <dbReference type="NCBI Taxonomy" id="1070528"/>
    <lineage>
        <taxon>unclassified sequences</taxon>
        <taxon>metagenomes</taxon>
        <taxon>organismal metagenomes</taxon>
    </lineage>
</organism>
<proteinExistence type="predicted"/>
<name>A0A6C0J9C0_9ZZZZ</name>
<accession>A0A6C0J9C0</accession>
<protein>
    <submittedName>
        <fullName evidence="1">Uncharacterized protein</fullName>
    </submittedName>
</protein>
<evidence type="ECO:0000313" key="1">
    <source>
        <dbReference type="EMBL" id="QHU01873.1"/>
    </source>
</evidence>
<dbReference type="AlphaFoldDB" id="A0A6C0J9C0"/>
<dbReference type="EMBL" id="MN740350">
    <property type="protein sequence ID" value="QHU01873.1"/>
    <property type="molecule type" value="Genomic_DNA"/>
</dbReference>
<sequence>MKYIYATNLDLTCLSWSEYENLKILIDKEFEKVLLSGDGWVPSMEQCAYDSNGDVFVKTKDKTTAVWLQEAVFPKIIFLERHILFKKRRSGFVYKDIHEFFTNLTNTSNLPLNTYKKYVEHELSEKLRIVDPEVITHKNGNSVVIFIWLNRKEQKIFKEYQCEVNVFSHGSVKFDEVE</sequence>